<evidence type="ECO:0000313" key="2">
    <source>
        <dbReference type="Proteomes" id="UP000298653"/>
    </source>
</evidence>
<dbReference type="OrthoDB" id="9803578at2"/>
<dbReference type="PANTHER" id="PTHR48098">
    <property type="entry name" value="ENTEROCHELIN ESTERASE-RELATED"/>
    <property type="match status" value="1"/>
</dbReference>
<dbReference type="InterPro" id="IPR029058">
    <property type="entry name" value="AB_hydrolase_fold"/>
</dbReference>
<keyword evidence="2" id="KW-1185">Reference proteome</keyword>
<dbReference type="Pfam" id="PF00756">
    <property type="entry name" value="Esterase"/>
    <property type="match status" value="1"/>
</dbReference>
<gene>
    <name evidence="1" type="ORF">AR1Y2_3424</name>
</gene>
<organism evidence="1 2">
    <name type="scientific">Anaerostipes rhamnosivorans</name>
    <dbReference type="NCBI Taxonomy" id="1229621"/>
    <lineage>
        <taxon>Bacteria</taxon>
        <taxon>Bacillati</taxon>
        <taxon>Bacillota</taxon>
        <taxon>Clostridia</taxon>
        <taxon>Lachnospirales</taxon>
        <taxon>Lachnospiraceae</taxon>
        <taxon>Anaerostipes</taxon>
    </lineage>
</organism>
<sequence length="258" mass="30293">MALIHCEFYSDILKEEVGAYVVIPEHRDIKGKRKLKTLYLLHGLGDDHTKWVRRTPIERYAKEGDWIVIMPEGEKGYYTNNVQGKRYWDYIGEELPGLMKSYFPLISDKREDNYVAGLSMGGFGSMKLALNFPERFCAGASFSGALDIRMEYNDYPQYTELYKKVFGPVEKILDSENDLSTVLRKLKEKKRQIPRLYISCGLQDDIYPQSQEFIKQLRSLEIPYTYEEWNGGHDWIFWDESIRRALSWFLTCGTKENE</sequence>
<name>A0A4P8IG76_9FIRM</name>
<dbReference type="KEGG" id="arf:AR1Y2_3424"/>
<dbReference type="EMBL" id="CP040058">
    <property type="protein sequence ID" value="QCP36878.1"/>
    <property type="molecule type" value="Genomic_DNA"/>
</dbReference>
<dbReference type="InterPro" id="IPR000801">
    <property type="entry name" value="Esterase-like"/>
</dbReference>
<evidence type="ECO:0000313" key="1">
    <source>
        <dbReference type="EMBL" id="QCP36878.1"/>
    </source>
</evidence>
<dbReference type="RefSeq" id="WP_137330040.1">
    <property type="nucleotide sequence ID" value="NZ_CP040058.1"/>
</dbReference>
<dbReference type="Proteomes" id="UP000298653">
    <property type="component" value="Chromosome"/>
</dbReference>
<dbReference type="GO" id="GO:0016747">
    <property type="term" value="F:acyltransferase activity, transferring groups other than amino-acyl groups"/>
    <property type="evidence" value="ECO:0007669"/>
    <property type="project" value="TreeGrafter"/>
</dbReference>
<protein>
    <submittedName>
        <fullName evidence="1">Putative esterase</fullName>
    </submittedName>
</protein>
<dbReference type="InterPro" id="IPR050583">
    <property type="entry name" value="Mycobacterial_A85_antigen"/>
</dbReference>
<accession>A0A4P8IG76</accession>
<reference evidence="1 2" key="1">
    <citation type="submission" date="2019-05" db="EMBL/GenBank/DDBJ databases">
        <title>Complete genome sequencing of Anaerostipes rhamnosivorans.</title>
        <authorList>
            <person name="Bui T.P.N."/>
            <person name="de Vos W.M."/>
        </authorList>
    </citation>
    <scope>NUCLEOTIDE SEQUENCE [LARGE SCALE GENOMIC DNA]</scope>
    <source>
        <strain evidence="1 2">1y2</strain>
    </source>
</reference>
<dbReference type="PANTHER" id="PTHR48098:SF1">
    <property type="entry name" value="DIACYLGLYCEROL ACYLTRANSFERASE_MYCOLYLTRANSFERASE AG85A"/>
    <property type="match status" value="1"/>
</dbReference>
<dbReference type="Gene3D" id="3.40.50.1820">
    <property type="entry name" value="alpha/beta hydrolase"/>
    <property type="match status" value="1"/>
</dbReference>
<proteinExistence type="predicted"/>
<dbReference type="SUPFAM" id="SSF53474">
    <property type="entry name" value="alpha/beta-Hydrolases"/>
    <property type="match status" value="1"/>
</dbReference>
<dbReference type="AlphaFoldDB" id="A0A4P8IG76"/>